<keyword evidence="6 8" id="KW-0472">Membrane</keyword>
<comment type="caution">
    <text evidence="9">The sequence shown here is derived from an EMBL/GenBank/DDBJ whole genome shotgun (WGS) entry which is preliminary data.</text>
</comment>
<feature type="transmembrane region" description="Helical" evidence="8">
    <location>
        <begin position="20"/>
        <end position="45"/>
    </location>
</feature>
<gene>
    <name evidence="9" type="ORF">F7Q99_24785</name>
</gene>
<organism evidence="9 10">
    <name type="scientific">Streptomyces kaniharaensis</name>
    <dbReference type="NCBI Taxonomy" id="212423"/>
    <lineage>
        <taxon>Bacteria</taxon>
        <taxon>Bacillati</taxon>
        <taxon>Actinomycetota</taxon>
        <taxon>Actinomycetes</taxon>
        <taxon>Kitasatosporales</taxon>
        <taxon>Streptomycetaceae</taxon>
        <taxon>Streptomyces</taxon>
    </lineage>
</organism>
<dbReference type="AlphaFoldDB" id="A0A6N7KX86"/>
<evidence type="ECO:0000256" key="7">
    <source>
        <dbReference type="SAM" id="MobiDB-lite"/>
    </source>
</evidence>
<keyword evidence="5 8" id="KW-1133">Transmembrane helix</keyword>
<evidence type="ECO:0000313" key="10">
    <source>
        <dbReference type="Proteomes" id="UP000450000"/>
    </source>
</evidence>
<proteinExistence type="predicted"/>
<evidence type="ECO:0000256" key="3">
    <source>
        <dbReference type="ARBA" id="ARBA00022475"/>
    </source>
</evidence>
<evidence type="ECO:0000256" key="6">
    <source>
        <dbReference type="ARBA" id="ARBA00023136"/>
    </source>
</evidence>
<accession>A0A6N7KX86</accession>
<feature type="transmembrane region" description="Helical" evidence="8">
    <location>
        <begin position="226"/>
        <end position="251"/>
    </location>
</feature>
<feature type="transmembrane region" description="Helical" evidence="8">
    <location>
        <begin position="356"/>
        <end position="373"/>
    </location>
</feature>
<dbReference type="EMBL" id="WBOF01000001">
    <property type="protein sequence ID" value="MQS15395.1"/>
    <property type="molecule type" value="Genomic_DNA"/>
</dbReference>
<feature type="transmembrane region" description="Helical" evidence="8">
    <location>
        <begin position="379"/>
        <end position="398"/>
    </location>
</feature>
<keyword evidence="10" id="KW-1185">Reference proteome</keyword>
<feature type="transmembrane region" description="Helical" evidence="8">
    <location>
        <begin position="263"/>
        <end position="282"/>
    </location>
</feature>
<dbReference type="GO" id="GO:0005886">
    <property type="term" value="C:plasma membrane"/>
    <property type="evidence" value="ECO:0007669"/>
    <property type="project" value="UniProtKB-SubCell"/>
</dbReference>
<sequence length="440" mass="45332">MQSQSPPPHSRRFAWASRNFRIQTAATVISGLGNAGAPIATAFAVMGGGGSATEVGYVTAARLLPTVLLLVIGGALADRLPRHHVMVAANVFSGLSQAVLAALVLGGHARLWHLLVLSAAGGAGYALYSPASGGMIMQSVSQEHAARAFPVFRMGQNAAQIGGAALGGALTAAVGPGWVLALDAACFLLAASLRFFLEAETMSAPEGGSMVRDLREGWREFASRRWLWVVVLQFSVLVACIGAVESVYGPIVAKERLGGAGDWGLAMAAYGVGLVVTGVLMARWRPRRILLVGNWGVFLFGLPALALAVAAPLPLLATAMFLSGVGVTVFGVNWMVALRQEIPEEMFSRVSAYDELGSYSLAPIGTALAGPAADALGLSGALWACALISLLLSAAVLLEPQVRRLARKSGADGTNDTNSANSTSGTSTPAAHATEPALVP</sequence>
<keyword evidence="4 8" id="KW-0812">Transmembrane</keyword>
<dbReference type="Proteomes" id="UP000450000">
    <property type="component" value="Unassembled WGS sequence"/>
</dbReference>
<evidence type="ECO:0000256" key="4">
    <source>
        <dbReference type="ARBA" id="ARBA00022692"/>
    </source>
</evidence>
<dbReference type="CDD" id="cd06173">
    <property type="entry name" value="MFS_MefA_like"/>
    <property type="match status" value="1"/>
</dbReference>
<dbReference type="InterPro" id="IPR036259">
    <property type="entry name" value="MFS_trans_sf"/>
</dbReference>
<feature type="region of interest" description="Disordered" evidence="7">
    <location>
        <begin position="407"/>
        <end position="440"/>
    </location>
</feature>
<dbReference type="PANTHER" id="PTHR23513">
    <property type="entry name" value="INTEGRAL MEMBRANE EFFLUX PROTEIN-RELATED"/>
    <property type="match status" value="1"/>
</dbReference>
<feature type="transmembrane region" description="Helical" evidence="8">
    <location>
        <begin position="111"/>
        <end position="128"/>
    </location>
</feature>
<feature type="transmembrane region" description="Helical" evidence="8">
    <location>
        <begin position="289"/>
        <end position="309"/>
    </location>
</feature>
<feature type="transmembrane region" description="Helical" evidence="8">
    <location>
        <begin position="84"/>
        <end position="105"/>
    </location>
</feature>
<dbReference type="RefSeq" id="WP_326847083.1">
    <property type="nucleotide sequence ID" value="NZ_WBOF01000001.1"/>
</dbReference>
<feature type="compositionally biased region" description="Low complexity" evidence="7">
    <location>
        <begin position="412"/>
        <end position="431"/>
    </location>
</feature>
<dbReference type="PANTHER" id="PTHR23513:SF11">
    <property type="entry name" value="STAPHYLOFERRIN A TRANSPORTER"/>
    <property type="match status" value="1"/>
</dbReference>
<dbReference type="SUPFAM" id="SSF103473">
    <property type="entry name" value="MFS general substrate transporter"/>
    <property type="match status" value="1"/>
</dbReference>
<feature type="transmembrane region" description="Helical" evidence="8">
    <location>
        <begin position="57"/>
        <end position="77"/>
    </location>
</feature>
<dbReference type="InterPro" id="IPR010290">
    <property type="entry name" value="TM_effector"/>
</dbReference>
<keyword evidence="3" id="KW-1003">Cell membrane</keyword>
<evidence type="ECO:0000313" key="9">
    <source>
        <dbReference type="EMBL" id="MQS15395.1"/>
    </source>
</evidence>
<reference evidence="9 10" key="1">
    <citation type="submission" date="2019-09" db="EMBL/GenBank/DDBJ databases">
        <title>Genome Sequences of Streptomyces kaniharaensis ATCC 21070.</title>
        <authorList>
            <person name="Zhu W."/>
            <person name="De Crecy-Lagard V."/>
            <person name="Richards N.G."/>
        </authorList>
    </citation>
    <scope>NUCLEOTIDE SEQUENCE [LARGE SCALE GENOMIC DNA]</scope>
    <source>
        <strain evidence="9 10">SF-557</strain>
    </source>
</reference>
<evidence type="ECO:0000256" key="2">
    <source>
        <dbReference type="ARBA" id="ARBA00022448"/>
    </source>
</evidence>
<keyword evidence="2" id="KW-0813">Transport</keyword>
<evidence type="ECO:0000256" key="8">
    <source>
        <dbReference type="SAM" id="Phobius"/>
    </source>
</evidence>
<evidence type="ECO:0000256" key="1">
    <source>
        <dbReference type="ARBA" id="ARBA00004651"/>
    </source>
</evidence>
<name>A0A6N7KX86_9ACTN</name>
<protein>
    <submittedName>
        <fullName evidence="9">MFS transporter</fullName>
    </submittedName>
</protein>
<dbReference type="Pfam" id="PF05977">
    <property type="entry name" value="MFS_3"/>
    <property type="match status" value="1"/>
</dbReference>
<comment type="subcellular location">
    <subcellularLocation>
        <location evidence="1">Cell membrane</location>
        <topology evidence="1">Multi-pass membrane protein</topology>
    </subcellularLocation>
</comment>
<evidence type="ECO:0000256" key="5">
    <source>
        <dbReference type="ARBA" id="ARBA00022989"/>
    </source>
</evidence>
<feature type="transmembrane region" description="Helical" evidence="8">
    <location>
        <begin position="315"/>
        <end position="336"/>
    </location>
</feature>
<dbReference type="Gene3D" id="1.20.1250.20">
    <property type="entry name" value="MFS general substrate transporter like domains"/>
    <property type="match status" value="1"/>
</dbReference>